<keyword evidence="4 7" id="KW-0812">Transmembrane</keyword>
<dbReference type="Gene3D" id="1.20.1250.20">
    <property type="entry name" value="MFS general substrate transporter like domains"/>
    <property type="match status" value="1"/>
</dbReference>
<evidence type="ECO:0000313" key="10">
    <source>
        <dbReference type="Proteomes" id="UP000198661"/>
    </source>
</evidence>
<evidence type="ECO:0000256" key="1">
    <source>
        <dbReference type="ARBA" id="ARBA00004651"/>
    </source>
</evidence>
<dbReference type="Pfam" id="PF07690">
    <property type="entry name" value="MFS_1"/>
    <property type="match status" value="1"/>
</dbReference>
<evidence type="ECO:0000256" key="4">
    <source>
        <dbReference type="ARBA" id="ARBA00022692"/>
    </source>
</evidence>
<protein>
    <submittedName>
        <fullName evidence="9">Major Facilitator Superfamily protein</fullName>
    </submittedName>
</protein>
<feature type="transmembrane region" description="Helical" evidence="7">
    <location>
        <begin position="131"/>
        <end position="150"/>
    </location>
</feature>
<dbReference type="InterPro" id="IPR011701">
    <property type="entry name" value="MFS"/>
</dbReference>
<organism evidence="9 10">
    <name type="scientific">Planifilum fulgidum</name>
    <dbReference type="NCBI Taxonomy" id="201973"/>
    <lineage>
        <taxon>Bacteria</taxon>
        <taxon>Bacillati</taxon>
        <taxon>Bacillota</taxon>
        <taxon>Bacilli</taxon>
        <taxon>Bacillales</taxon>
        <taxon>Thermoactinomycetaceae</taxon>
        <taxon>Planifilum</taxon>
    </lineage>
</organism>
<accession>A0A1I2R3J2</accession>
<gene>
    <name evidence="9" type="ORF">SAMN04488025_12726</name>
</gene>
<evidence type="ECO:0000313" key="9">
    <source>
        <dbReference type="EMBL" id="SFG34059.1"/>
    </source>
</evidence>
<feature type="transmembrane region" description="Helical" evidence="7">
    <location>
        <begin position="102"/>
        <end position="125"/>
    </location>
</feature>
<evidence type="ECO:0000256" key="5">
    <source>
        <dbReference type="ARBA" id="ARBA00022989"/>
    </source>
</evidence>
<keyword evidence="2" id="KW-0813">Transport</keyword>
<evidence type="ECO:0000256" key="6">
    <source>
        <dbReference type="ARBA" id="ARBA00023136"/>
    </source>
</evidence>
<evidence type="ECO:0000259" key="8">
    <source>
        <dbReference type="PROSITE" id="PS50850"/>
    </source>
</evidence>
<dbReference type="GO" id="GO:0005886">
    <property type="term" value="C:plasma membrane"/>
    <property type="evidence" value="ECO:0007669"/>
    <property type="project" value="UniProtKB-SubCell"/>
</dbReference>
<feature type="transmembrane region" description="Helical" evidence="7">
    <location>
        <begin position="12"/>
        <end position="31"/>
    </location>
</feature>
<dbReference type="PANTHER" id="PTHR23513">
    <property type="entry name" value="INTEGRAL MEMBRANE EFFLUX PROTEIN-RELATED"/>
    <property type="match status" value="1"/>
</dbReference>
<evidence type="ECO:0000256" key="3">
    <source>
        <dbReference type="ARBA" id="ARBA00022475"/>
    </source>
</evidence>
<dbReference type="AlphaFoldDB" id="A0A1I2R3J2"/>
<keyword evidence="5 7" id="KW-1133">Transmembrane helix</keyword>
<feature type="transmembrane region" description="Helical" evidence="7">
    <location>
        <begin position="68"/>
        <end position="90"/>
    </location>
</feature>
<dbReference type="PROSITE" id="PS50850">
    <property type="entry name" value="MFS"/>
    <property type="match status" value="1"/>
</dbReference>
<evidence type="ECO:0000256" key="7">
    <source>
        <dbReference type="SAM" id="Phobius"/>
    </source>
</evidence>
<keyword evidence="10" id="KW-1185">Reference proteome</keyword>
<dbReference type="STRING" id="201973.SAMN04488025_12726"/>
<reference evidence="9 10" key="1">
    <citation type="submission" date="2016-10" db="EMBL/GenBank/DDBJ databases">
        <authorList>
            <person name="de Groot N.N."/>
        </authorList>
    </citation>
    <scope>NUCLEOTIDE SEQUENCE [LARGE SCALE GENOMIC DNA]</scope>
    <source>
        <strain evidence="9 10">DSM 44945</strain>
    </source>
</reference>
<evidence type="ECO:0000256" key="2">
    <source>
        <dbReference type="ARBA" id="ARBA00022448"/>
    </source>
</evidence>
<feature type="transmembrane region" description="Helical" evidence="7">
    <location>
        <begin position="43"/>
        <end position="62"/>
    </location>
</feature>
<dbReference type="GO" id="GO:0022857">
    <property type="term" value="F:transmembrane transporter activity"/>
    <property type="evidence" value="ECO:0007669"/>
    <property type="project" value="InterPro"/>
</dbReference>
<dbReference type="EMBL" id="FOOK01000027">
    <property type="protein sequence ID" value="SFG34059.1"/>
    <property type="molecule type" value="Genomic_DNA"/>
</dbReference>
<dbReference type="PANTHER" id="PTHR23513:SF11">
    <property type="entry name" value="STAPHYLOFERRIN A TRANSPORTER"/>
    <property type="match status" value="1"/>
</dbReference>
<dbReference type="SUPFAM" id="SSF103473">
    <property type="entry name" value="MFS general substrate transporter"/>
    <property type="match status" value="1"/>
</dbReference>
<sequence>MKETLDGGAGILGLVLTLYGAGAVLGGLFMGSIRFQRISRPGVTLYLLLFAMGVATLVIGAIPTVAVLIAMAFLLGFLMECFGVVWITLLQERVPSHLLGRVSSVDSLGSFSAIPVGLALAGTAVAAFGPAWTFIAGGIVVAAMSLLGLLSRSIRNLKVEVPQDIAAGVTEVKSG</sequence>
<proteinExistence type="predicted"/>
<keyword evidence="6 7" id="KW-0472">Membrane</keyword>
<comment type="subcellular location">
    <subcellularLocation>
        <location evidence="1">Cell membrane</location>
        <topology evidence="1">Multi-pass membrane protein</topology>
    </subcellularLocation>
</comment>
<keyword evidence="3" id="KW-1003">Cell membrane</keyword>
<dbReference type="InterPro" id="IPR036259">
    <property type="entry name" value="MFS_trans_sf"/>
</dbReference>
<feature type="domain" description="Major facilitator superfamily (MFS) profile" evidence="8">
    <location>
        <begin position="1"/>
        <end position="175"/>
    </location>
</feature>
<dbReference type="InterPro" id="IPR020846">
    <property type="entry name" value="MFS_dom"/>
</dbReference>
<name>A0A1I2R3J2_9BACL</name>
<dbReference type="Proteomes" id="UP000198661">
    <property type="component" value="Unassembled WGS sequence"/>
</dbReference>